<dbReference type="EMBL" id="SLWY01000024">
    <property type="protein sequence ID" value="TCO78092.1"/>
    <property type="molecule type" value="Genomic_DNA"/>
</dbReference>
<evidence type="ECO:0000313" key="3">
    <source>
        <dbReference type="Proteomes" id="UP000295765"/>
    </source>
</evidence>
<protein>
    <submittedName>
        <fullName evidence="2">3-oxoacyl-[acyl-carrier-protein] synthase-1</fullName>
    </submittedName>
</protein>
<dbReference type="AlphaFoldDB" id="A0A4R2KYA5"/>
<dbReference type="Gene3D" id="3.40.47.10">
    <property type="match status" value="1"/>
</dbReference>
<evidence type="ECO:0000259" key="1">
    <source>
        <dbReference type="Pfam" id="PF00109"/>
    </source>
</evidence>
<gene>
    <name evidence="2" type="ORF">EV699_1249</name>
</gene>
<sequence length="352" mass="37197">MAEAVLVVGAGVVTSIGLSLAETAMSARARIARQRAIEWRDRRFERFIVAVVPDEGLPPLDAAFAGERLQYREARMLRLGHVALAETLAALPAGVRVPLLLGLPEHHTTQPLRPPQFLSRLARQAGIPLDIAASVAVARGRAAGLAAVRQACARITRGEAEFVLVGGVDSLVDLYVLGTLDLEGRIRGDTVSDGFTPGEGAGFALLASRRAAERHALAPLAQVLGNGVGQEPGHLYAEAPYLGEGLAAAFAALFAEAPPPAPIGCVYASFNGERYWGREFGTAFLRNRAAFAEDHQMEHPAEGFGDLGAAHGAVMFALAAHGLRHGYRRGPVLVYASSDREDRAAALLGRLG</sequence>
<dbReference type="InterPro" id="IPR016039">
    <property type="entry name" value="Thiolase-like"/>
</dbReference>
<dbReference type="GO" id="GO:0016746">
    <property type="term" value="F:acyltransferase activity"/>
    <property type="evidence" value="ECO:0007669"/>
    <property type="project" value="InterPro"/>
</dbReference>
<dbReference type="SUPFAM" id="SSF53901">
    <property type="entry name" value="Thiolase-like"/>
    <property type="match status" value="2"/>
</dbReference>
<name>A0A4R2KYA5_9GAMM</name>
<accession>A0A4R2KYA5</accession>
<dbReference type="InterPro" id="IPR014030">
    <property type="entry name" value="Ketoacyl_synth_N"/>
</dbReference>
<dbReference type="RefSeq" id="WP_132545241.1">
    <property type="nucleotide sequence ID" value="NZ_SLWY01000024.1"/>
</dbReference>
<proteinExistence type="predicted"/>
<comment type="caution">
    <text evidence="2">The sequence shown here is derived from an EMBL/GenBank/DDBJ whole genome shotgun (WGS) entry which is preliminary data.</text>
</comment>
<dbReference type="OrthoDB" id="3078238at2"/>
<reference evidence="2 3" key="1">
    <citation type="submission" date="2019-03" db="EMBL/GenBank/DDBJ databases">
        <title>Genomic Encyclopedia of Type Strains, Phase IV (KMG-IV): sequencing the most valuable type-strain genomes for metagenomic binning, comparative biology and taxonomic classification.</title>
        <authorList>
            <person name="Goeker M."/>
        </authorList>
    </citation>
    <scope>NUCLEOTIDE SEQUENCE [LARGE SCALE GENOMIC DNA]</scope>
    <source>
        <strain evidence="2 3">DSM 25287</strain>
    </source>
</reference>
<dbReference type="Proteomes" id="UP000295765">
    <property type="component" value="Unassembled WGS sequence"/>
</dbReference>
<dbReference type="Pfam" id="PF00109">
    <property type="entry name" value="ketoacyl-synt"/>
    <property type="match status" value="1"/>
</dbReference>
<keyword evidence="3" id="KW-1185">Reference proteome</keyword>
<organism evidence="2 3">
    <name type="scientific">Plasticicumulans lactativorans</name>
    <dbReference type="NCBI Taxonomy" id="1133106"/>
    <lineage>
        <taxon>Bacteria</taxon>
        <taxon>Pseudomonadati</taxon>
        <taxon>Pseudomonadota</taxon>
        <taxon>Gammaproteobacteria</taxon>
        <taxon>Candidatus Competibacteraceae</taxon>
        <taxon>Plasticicumulans</taxon>
    </lineage>
</organism>
<feature type="domain" description="Beta-ketoacyl synthase-like N-terminal" evidence="1">
    <location>
        <begin position="134"/>
        <end position="210"/>
    </location>
</feature>
<evidence type="ECO:0000313" key="2">
    <source>
        <dbReference type="EMBL" id="TCO78092.1"/>
    </source>
</evidence>